<evidence type="ECO:0000313" key="11">
    <source>
        <dbReference type="Proteomes" id="UP000054826"/>
    </source>
</evidence>
<dbReference type="GO" id="GO:0005385">
    <property type="term" value="F:zinc ion transmembrane transporter activity"/>
    <property type="evidence" value="ECO:0007669"/>
    <property type="project" value="TreeGrafter"/>
</dbReference>
<name>A0A0V1J766_TRIPS</name>
<evidence type="ECO:0000256" key="8">
    <source>
        <dbReference type="SAM" id="Phobius"/>
    </source>
</evidence>
<dbReference type="InterPro" id="IPR003689">
    <property type="entry name" value="ZIP"/>
</dbReference>
<evidence type="ECO:0000256" key="5">
    <source>
        <dbReference type="ARBA" id="ARBA00023136"/>
    </source>
</evidence>
<comment type="similarity">
    <text evidence="6">Belongs to the ZIP transporter (TC 2.A.5) family. KE4/Catsup subfamily.</text>
</comment>
<feature type="transmembrane region" description="Helical" evidence="8">
    <location>
        <begin position="186"/>
        <end position="207"/>
    </location>
</feature>
<dbReference type="PANTHER" id="PTHR16950:SF25">
    <property type="entry name" value="ZINC TRANSPORTER SLC39A7"/>
    <property type="match status" value="1"/>
</dbReference>
<dbReference type="GO" id="GO:0006882">
    <property type="term" value="P:intracellular zinc ion homeostasis"/>
    <property type="evidence" value="ECO:0007669"/>
    <property type="project" value="TreeGrafter"/>
</dbReference>
<evidence type="ECO:0000256" key="7">
    <source>
        <dbReference type="SAM" id="MobiDB-lite"/>
    </source>
</evidence>
<evidence type="ECO:0000256" key="4">
    <source>
        <dbReference type="ARBA" id="ARBA00022989"/>
    </source>
</evidence>
<comment type="subcellular location">
    <subcellularLocation>
        <location evidence="1">Membrane</location>
        <topology evidence="1">Multi-pass membrane protein</topology>
    </subcellularLocation>
</comment>
<comment type="caution">
    <text evidence="10">The sequence shown here is derived from an EMBL/GenBank/DDBJ whole genome shotgun (WGS) entry which is preliminary data.</text>
</comment>
<dbReference type="PANTHER" id="PTHR16950">
    <property type="entry name" value="ZINC TRANSPORTER SLC39A7 HISTIDINE-RICH MEMBRANE PROTEIN KE4"/>
    <property type="match status" value="1"/>
</dbReference>
<accession>A0A0V1J766</accession>
<feature type="chain" id="PRO_5007438501" evidence="9">
    <location>
        <begin position="25"/>
        <end position="352"/>
    </location>
</feature>
<evidence type="ECO:0000256" key="1">
    <source>
        <dbReference type="ARBA" id="ARBA00004141"/>
    </source>
</evidence>
<feature type="signal peptide" evidence="9">
    <location>
        <begin position="1"/>
        <end position="24"/>
    </location>
</feature>
<feature type="compositionally biased region" description="Basic residues" evidence="7">
    <location>
        <begin position="96"/>
        <end position="107"/>
    </location>
</feature>
<dbReference type="EMBL" id="JYDV01000127">
    <property type="protein sequence ID" value="KRZ30660.1"/>
    <property type="molecule type" value="Genomic_DNA"/>
</dbReference>
<feature type="transmembrane region" description="Helical" evidence="8">
    <location>
        <begin position="150"/>
        <end position="174"/>
    </location>
</feature>
<reference evidence="10 11" key="1">
    <citation type="submission" date="2015-01" db="EMBL/GenBank/DDBJ databases">
        <title>Evolution of Trichinella species and genotypes.</title>
        <authorList>
            <person name="Korhonen P.K."/>
            <person name="Edoardo P."/>
            <person name="Giuseppe L.R."/>
            <person name="Gasser R.B."/>
        </authorList>
    </citation>
    <scope>NUCLEOTIDE SEQUENCE [LARGE SCALE GENOMIC DNA]</scope>
    <source>
        <strain evidence="10">ISS176</strain>
    </source>
</reference>
<dbReference type="EMBL" id="JYDV01000127">
    <property type="protein sequence ID" value="KRZ30663.1"/>
    <property type="molecule type" value="Genomic_DNA"/>
</dbReference>
<evidence type="ECO:0000256" key="2">
    <source>
        <dbReference type="ARBA" id="ARBA00022448"/>
    </source>
</evidence>
<feature type="transmembrane region" description="Helical" evidence="8">
    <location>
        <begin position="227"/>
        <end position="243"/>
    </location>
</feature>
<organism evidence="10 11">
    <name type="scientific">Trichinella pseudospiralis</name>
    <name type="common">Parasitic roundworm</name>
    <dbReference type="NCBI Taxonomy" id="6337"/>
    <lineage>
        <taxon>Eukaryota</taxon>
        <taxon>Metazoa</taxon>
        <taxon>Ecdysozoa</taxon>
        <taxon>Nematoda</taxon>
        <taxon>Enoplea</taxon>
        <taxon>Dorylaimia</taxon>
        <taxon>Trichinellida</taxon>
        <taxon>Trichinellidae</taxon>
        <taxon>Trichinella</taxon>
    </lineage>
</organism>
<keyword evidence="2" id="KW-0813">Transport</keyword>
<dbReference type="Proteomes" id="UP000054826">
    <property type="component" value="Unassembled WGS sequence"/>
</dbReference>
<dbReference type="EMBL" id="JYDV01000127">
    <property type="protein sequence ID" value="KRZ30661.1"/>
    <property type="molecule type" value="Genomic_DNA"/>
</dbReference>
<evidence type="ECO:0000256" key="6">
    <source>
        <dbReference type="ARBA" id="ARBA00038485"/>
    </source>
</evidence>
<dbReference type="EMBL" id="JYDV01000127">
    <property type="protein sequence ID" value="KRZ30664.1"/>
    <property type="molecule type" value="Genomic_DNA"/>
</dbReference>
<keyword evidence="3 8" id="KW-0812">Transmembrane</keyword>
<evidence type="ECO:0000256" key="9">
    <source>
        <dbReference type="SAM" id="SignalP"/>
    </source>
</evidence>
<dbReference type="Pfam" id="PF02535">
    <property type="entry name" value="Zip"/>
    <property type="match status" value="1"/>
</dbReference>
<evidence type="ECO:0000313" key="10">
    <source>
        <dbReference type="EMBL" id="KRZ30664.1"/>
    </source>
</evidence>
<feature type="compositionally biased region" description="Basic and acidic residues" evidence="7">
    <location>
        <begin position="63"/>
        <end position="92"/>
    </location>
</feature>
<sequence>MAVRFCIVALISSVFLMNFDVVLNHDGHVHHHHQEEAPHFKYTKEANDPHYNRQGVDQTVDDHHQHVDHGHSHDHDHNHHDHDHHGYSHDHSQGSGHHHHAHGHGSHFHFHEEPRIVKYLQMGSLKWMRSSFPFIDAALELIPKDPTKRLWFNAIGSTVAISLAPFLILLFVPLTGGVMNKKNQNLLKVLLSFASGGLMGDAFLHLIPHALIARNPELTHGSHGHDLSVGLNVLFGITGFLIIEKMVRLLKGDHGHSHNAEKISSGKEAKKSTQKIVSDATEVREDLKIAGYLNLIADFAHNFTDGLAVGASYLVGDMIGLITTITVILHEVPHEIGDFAILIRSGYSKPAV</sequence>
<proteinExistence type="inferred from homology"/>
<evidence type="ECO:0000256" key="3">
    <source>
        <dbReference type="ARBA" id="ARBA00022692"/>
    </source>
</evidence>
<gene>
    <name evidence="10" type="primary">slc39a7</name>
    <name evidence="10" type="ORF">T4C_11348</name>
</gene>
<keyword evidence="5 8" id="KW-0472">Membrane</keyword>
<keyword evidence="9" id="KW-0732">Signal</keyword>
<protein>
    <submittedName>
        <fullName evidence="10">Zinc transporter Slc39a7</fullName>
    </submittedName>
</protein>
<dbReference type="AlphaFoldDB" id="A0A0V1J766"/>
<dbReference type="GO" id="GO:0016020">
    <property type="term" value="C:membrane"/>
    <property type="evidence" value="ECO:0007669"/>
    <property type="project" value="UniProtKB-SubCell"/>
</dbReference>
<keyword evidence="4 8" id="KW-1133">Transmembrane helix</keyword>
<feature type="region of interest" description="Disordered" evidence="7">
    <location>
        <begin position="63"/>
        <end position="107"/>
    </location>
</feature>